<dbReference type="Gene3D" id="3.20.20.70">
    <property type="entry name" value="Aldolase class I"/>
    <property type="match status" value="1"/>
</dbReference>
<dbReference type="SUPFAM" id="SSF51569">
    <property type="entry name" value="Aldolase"/>
    <property type="match status" value="1"/>
</dbReference>
<accession>A0A1W2EMR3</accession>
<reference evidence="11 12" key="1">
    <citation type="submission" date="2017-04" db="EMBL/GenBank/DDBJ databases">
        <authorList>
            <person name="Afonso C.L."/>
            <person name="Miller P.J."/>
            <person name="Scott M.A."/>
            <person name="Spackman E."/>
            <person name="Goraichik I."/>
            <person name="Dimitrov K.M."/>
            <person name="Suarez D.L."/>
            <person name="Swayne D.E."/>
        </authorList>
    </citation>
    <scope>NUCLEOTIDE SEQUENCE [LARGE SCALE GENOMIC DNA]</scope>
    <source>
        <strain evidence="11 12">DSM 19625</strain>
    </source>
</reference>
<comment type="function">
    <text evidence="1 10">Transaldolase is important for the balance of metabolites in the pentose-phosphate pathway.</text>
</comment>
<evidence type="ECO:0000256" key="2">
    <source>
        <dbReference type="ARBA" id="ARBA00004496"/>
    </source>
</evidence>
<keyword evidence="6 10" id="KW-0963">Cytoplasm</keyword>
<dbReference type="EMBL" id="FWYB01000013">
    <property type="protein sequence ID" value="SMD10438.1"/>
    <property type="molecule type" value="Genomic_DNA"/>
</dbReference>
<dbReference type="STRING" id="475255.SAMN04488101_113100"/>
<dbReference type="GO" id="GO:0005737">
    <property type="term" value="C:cytoplasm"/>
    <property type="evidence" value="ECO:0007669"/>
    <property type="project" value="UniProtKB-SubCell"/>
</dbReference>
<dbReference type="EC" id="2.2.1.2" evidence="5 10"/>
<evidence type="ECO:0000256" key="10">
    <source>
        <dbReference type="HAMAP-Rule" id="MF_00493"/>
    </source>
</evidence>
<dbReference type="CDD" id="cd00955">
    <property type="entry name" value="Transaldolase_like"/>
    <property type="match status" value="1"/>
</dbReference>
<comment type="catalytic activity">
    <reaction evidence="10">
        <text>D-sedoheptulose 7-phosphate + D-glyceraldehyde 3-phosphate = D-erythrose 4-phosphate + beta-D-fructose 6-phosphate</text>
        <dbReference type="Rhea" id="RHEA:17053"/>
        <dbReference type="ChEBI" id="CHEBI:16897"/>
        <dbReference type="ChEBI" id="CHEBI:57483"/>
        <dbReference type="ChEBI" id="CHEBI:57634"/>
        <dbReference type="ChEBI" id="CHEBI:59776"/>
        <dbReference type="EC" id="2.2.1.2"/>
    </reaction>
</comment>
<keyword evidence="12" id="KW-1185">Reference proteome</keyword>
<evidence type="ECO:0000256" key="3">
    <source>
        <dbReference type="ARBA" id="ARBA00004857"/>
    </source>
</evidence>
<evidence type="ECO:0000313" key="11">
    <source>
        <dbReference type="EMBL" id="SMD10438.1"/>
    </source>
</evidence>
<evidence type="ECO:0000256" key="7">
    <source>
        <dbReference type="ARBA" id="ARBA00022679"/>
    </source>
</evidence>
<evidence type="ECO:0000256" key="6">
    <source>
        <dbReference type="ARBA" id="ARBA00022490"/>
    </source>
</evidence>
<dbReference type="PANTHER" id="PTHR10683:SF31">
    <property type="entry name" value="TRANSALDOLASE"/>
    <property type="match status" value="1"/>
</dbReference>
<proteinExistence type="inferred from homology"/>
<gene>
    <name evidence="10" type="primary">tal</name>
    <name evidence="11" type="ORF">SAMN04488101_113100</name>
</gene>
<dbReference type="AlphaFoldDB" id="A0A1W2EMR3"/>
<dbReference type="Pfam" id="PF00923">
    <property type="entry name" value="TAL_FSA"/>
    <property type="match status" value="1"/>
</dbReference>
<dbReference type="UniPathway" id="UPA00115">
    <property type="reaction ID" value="UER00414"/>
</dbReference>
<keyword evidence="8 10" id="KW-0570">Pentose shunt</keyword>
<comment type="pathway">
    <text evidence="3 10">Carbohydrate degradation; pentose phosphate pathway; D-glyceraldehyde 3-phosphate and beta-D-fructose 6-phosphate from D-ribose 5-phosphate and D-xylulose 5-phosphate (non-oxidative stage): step 2/3.</text>
</comment>
<dbReference type="GO" id="GO:0005975">
    <property type="term" value="P:carbohydrate metabolic process"/>
    <property type="evidence" value="ECO:0007669"/>
    <property type="project" value="InterPro"/>
</dbReference>
<evidence type="ECO:0000256" key="1">
    <source>
        <dbReference type="ARBA" id="ARBA00003518"/>
    </source>
</evidence>
<feature type="active site" description="Schiff-base intermediate with substrate" evidence="10">
    <location>
        <position position="139"/>
    </location>
</feature>
<comment type="similarity">
    <text evidence="4 10">Belongs to the transaldolase family. Type 2 subfamily.</text>
</comment>
<comment type="subcellular location">
    <subcellularLocation>
        <location evidence="2 10">Cytoplasm</location>
    </subcellularLocation>
</comment>
<dbReference type="GO" id="GO:0006098">
    <property type="term" value="P:pentose-phosphate shunt"/>
    <property type="evidence" value="ECO:0007669"/>
    <property type="project" value="UniProtKB-UniRule"/>
</dbReference>
<dbReference type="GO" id="GO:0004801">
    <property type="term" value="F:transaldolase activity"/>
    <property type="evidence" value="ECO:0007669"/>
    <property type="project" value="UniProtKB-UniRule"/>
</dbReference>
<dbReference type="Proteomes" id="UP000192678">
    <property type="component" value="Unassembled WGS sequence"/>
</dbReference>
<keyword evidence="9 10" id="KW-0704">Schiff base</keyword>
<evidence type="ECO:0000256" key="9">
    <source>
        <dbReference type="ARBA" id="ARBA00023270"/>
    </source>
</evidence>
<dbReference type="InterPro" id="IPR013785">
    <property type="entry name" value="Aldolase_TIM"/>
</dbReference>
<name>A0A1W2EMR3_9SPHI</name>
<evidence type="ECO:0000256" key="4">
    <source>
        <dbReference type="ARBA" id="ARBA00008426"/>
    </source>
</evidence>
<dbReference type="InterPro" id="IPR001585">
    <property type="entry name" value="TAL/FSA"/>
</dbReference>
<dbReference type="HAMAP" id="MF_00493">
    <property type="entry name" value="Transaldolase_2"/>
    <property type="match status" value="1"/>
</dbReference>
<organism evidence="11 12">
    <name type="scientific">Pedobacter nyackensis</name>
    <dbReference type="NCBI Taxonomy" id="475255"/>
    <lineage>
        <taxon>Bacteria</taxon>
        <taxon>Pseudomonadati</taxon>
        <taxon>Bacteroidota</taxon>
        <taxon>Sphingobacteriia</taxon>
        <taxon>Sphingobacteriales</taxon>
        <taxon>Sphingobacteriaceae</taxon>
        <taxon>Pedobacter</taxon>
    </lineage>
</organism>
<dbReference type="NCBIfam" id="NF002881">
    <property type="entry name" value="PRK03343.1"/>
    <property type="match status" value="1"/>
</dbReference>
<keyword evidence="7 10" id="KW-0808">Transferase</keyword>
<dbReference type="NCBIfam" id="TIGR00876">
    <property type="entry name" value="tal_mycobact"/>
    <property type="match status" value="1"/>
</dbReference>
<dbReference type="InterPro" id="IPR004732">
    <property type="entry name" value="Transaldolase_2"/>
</dbReference>
<evidence type="ECO:0000256" key="8">
    <source>
        <dbReference type="ARBA" id="ARBA00023126"/>
    </source>
</evidence>
<dbReference type="RefSeq" id="WP_084291239.1">
    <property type="nucleotide sequence ID" value="NZ_FWYB01000013.1"/>
</dbReference>
<dbReference type="OrthoDB" id="140919at2"/>
<evidence type="ECO:0000313" key="12">
    <source>
        <dbReference type="Proteomes" id="UP000192678"/>
    </source>
</evidence>
<sequence>METSRIKQLHEFGQSIWLDFLDRNLIDSGQLTKLIKQDGLRGMTSNPAIFEKAITGSTAYDAQIRDLAATHQNNEEIFYQLAITDIQNAADKFEAVFAQELDGYVSLEVSPHLANDTNRTIEQAIELWKKLDRKNVMIKIPATTEGIPAIRKTISEGLNINVTLLFGLERYEQVVDAYLSGIEDRVDAGRPVDEIASVASFFLSRIDVLVDPQLEAKGYPEMKGEVAIACAKQAYQIYKRIFSSDRFFKLQAMGAMPQRVLWASTGTKDPSFSDVKYVEALIGPETINTIPLETLEAYRDHGCPASRLEHDIDKAISTLEHLQNIGIDLRVISNQLENEGIEKFNHPYDKLLKAIEEKKRSRF</sequence>
<evidence type="ECO:0000256" key="5">
    <source>
        <dbReference type="ARBA" id="ARBA00013151"/>
    </source>
</evidence>
<dbReference type="PIRSF" id="PIRSF036915">
    <property type="entry name" value="Trnald_Bac_Plnt"/>
    <property type="match status" value="1"/>
</dbReference>
<protein>
    <recommendedName>
        <fullName evidence="5 10">Transaldolase</fullName>
        <ecNumber evidence="5 10">2.2.1.2</ecNumber>
    </recommendedName>
</protein>
<dbReference type="PANTHER" id="PTHR10683">
    <property type="entry name" value="TRANSALDOLASE"/>
    <property type="match status" value="1"/>
</dbReference>